<dbReference type="PANTHER" id="PTHR15074:SF0">
    <property type="entry name" value="METHYL-CPG-BINDING DOMAIN PROTEIN 4-LIKE PROTEIN"/>
    <property type="match status" value="1"/>
</dbReference>
<accession>A0A8E2AVJ6</accession>
<protein>
    <recommendedName>
        <fullName evidence="3">HhH-GPD domain-containing protein</fullName>
    </recommendedName>
</protein>
<sequence>MSLLSSADAHAEYRLLFRNPCFRNFYVTFMCAYRRLYLAKPILIQEQVADDPWKVLIAAMLLNKTAGKHAVPVFLDLTERWKTPQAMSLARPDVLEDLIKHLGLGKQRSKRIIELSQVYLGDPPIPGAMRVSRCYITVQTQACENGSIGLIKMRYPPTPVSHLPGSGPYALDSYRIFCEGAAAWESVLPSDKELIKYLKWKWAFNKLRQWDPSLGPGMLADLEYMEQLTKELHPQPD</sequence>
<dbReference type="InterPro" id="IPR011257">
    <property type="entry name" value="DNA_glycosylase"/>
</dbReference>
<dbReference type="GO" id="GO:0005634">
    <property type="term" value="C:nucleus"/>
    <property type="evidence" value="ECO:0007669"/>
    <property type="project" value="UniProtKB-SubCell"/>
</dbReference>
<feature type="domain" description="HhH-GPD" evidence="3">
    <location>
        <begin position="57"/>
        <end position="127"/>
    </location>
</feature>
<dbReference type="InterPro" id="IPR045138">
    <property type="entry name" value="MeCP2/MBD4"/>
</dbReference>
<dbReference type="EMBL" id="KV722386">
    <property type="protein sequence ID" value="OCH91371.1"/>
    <property type="molecule type" value="Genomic_DNA"/>
</dbReference>
<evidence type="ECO:0000313" key="5">
    <source>
        <dbReference type="Proteomes" id="UP000250043"/>
    </source>
</evidence>
<dbReference type="OrthoDB" id="10265068at2759"/>
<reference evidence="4 5" key="1">
    <citation type="submission" date="2016-07" db="EMBL/GenBank/DDBJ databases">
        <title>Draft genome of the white-rot fungus Obba rivulosa 3A-2.</title>
        <authorList>
            <consortium name="DOE Joint Genome Institute"/>
            <person name="Miettinen O."/>
            <person name="Riley R."/>
            <person name="Acob R."/>
            <person name="Barry K."/>
            <person name="Cullen D."/>
            <person name="De Vries R."/>
            <person name="Hainaut M."/>
            <person name="Hatakka A."/>
            <person name="Henrissat B."/>
            <person name="Hilden K."/>
            <person name="Kuo R."/>
            <person name="Labutti K."/>
            <person name="Lipzen A."/>
            <person name="Makela M.R."/>
            <person name="Sandor L."/>
            <person name="Spatafora J.W."/>
            <person name="Grigoriev I.V."/>
            <person name="Hibbett D.S."/>
        </authorList>
    </citation>
    <scope>NUCLEOTIDE SEQUENCE [LARGE SCALE GENOMIC DNA]</scope>
    <source>
        <strain evidence="4 5">3A-2</strain>
    </source>
</reference>
<dbReference type="Proteomes" id="UP000250043">
    <property type="component" value="Unassembled WGS sequence"/>
</dbReference>
<dbReference type="GO" id="GO:0003824">
    <property type="term" value="F:catalytic activity"/>
    <property type="evidence" value="ECO:0007669"/>
    <property type="project" value="InterPro"/>
</dbReference>
<evidence type="ECO:0000313" key="4">
    <source>
        <dbReference type="EMBL" id="OCH91371.1"/>
    </source>
</evidence>
<gene>
    <name evidence="4" type="ORF">OBBRIDRAFT_728855</name>
</gene>
<dbReference type="InterPro" id="IPR003265">
    <property type="entry name" value="HhH-GPD_domain"/>
</dbReference>
<name>A0A8E2AVJ6_9APHY</name>
<keyword evidence="5" id="KW-1185">Reference proteome</keyword>
<evidence type="ECO:0000259" key="3">
    <source>
        <dbReference type="Pfam" id="PF00730"/>
    </source>
</evidence>
<organism evidence="4 5">
    <name type="scientific">Obba rivulosa</name>
    <dbReference type="NCBI Taxonomy" id="1052685"/>
    <lineage>
        <taxon>Eukaryota</taxon>
        <taxon>Fungi</taxon>
        <taxon>Dikarya</taxon>
        <taxon>Basidiomycota</taxon>
        <taxon>Agaricomycotina</taxon>
        <taxon>Agaricomycetes</taxon>
        <taxon>Polyporales</taxon>
        <taxon>Gelatoporiaceae</taxon>
        <taxon>Obba</taxon>
    </lineage>
</organism>
<dbReference type="Gene3D" id="1.10.340.30">
    <property type="entry name" value="Hypothetical protein, domain 2"/>
    <property type="match status" value="1"/>
</dbReference>
<comment type="subcellular location">
    <subcellularLocation>
        <location evidence="1">Nucleus</location>
    </subcellularLocation>
</comment>
<keyword evidence="2" id="KW-0539">Nucleus</keyword>
<dbReference type="GO" id="GO:0006285">
    <property type="term" value="P:base-excision repair, AP site formation"/>
    <property type="evidence" value="ECO:0007669"/>
    <property type="project" value="UniProtKB-ARBA"/>
</dbReference>
<dbReference type="Pfam" id="PF00730">
    <property type="entry name" value="HhH-GPD"/>
    <property type="match status" value="1"/>
</dbReference>
<dbReference type="PANTHER" id="PTHR15074">
    <property type="entry name" value="METHYL-CPG-BINDING PROTEIN"/>
    <property type="match status" value="1"/>
</dbReference>
<proteinExistence type="predicted"/>
<evidence type="ECO:0000256" key="1">
    <source>
        <dbReference type="ARBA" id="ARBA00004123"/>
    </source>
</evidence>
<dbReference type="SUPFAM" id="SSF48150">
    <property type="entry name" value="DNA-glycosylase"/>
    <property type="match status" value="1"/>
</dbReference>
<dbReference type="AlphaFoldDB" id="A0A8E2AVJ6"/>
<dbReference type="GO" id="GO:0003677">
    <property type="term" value="F:DNA binding"/>
    <property type="evidence" value="ECO:0007669"/>
    <property type="project" value="InterPro"/>
</dbReference>
<evidence type="ECO:0000256" key="2">
    <source>
        <dbReference type="ARBA" id="ARBA00023242"/>
    </source>
</evidence>